<sequence>MRFTRIEIENFKGIGVRQRIDLRPITLLFGPNSAGKSTILQALHYLREILERGNVDPDRTIAGGLIDLGGFATLVHNHELDRPVILKVVLDLSDEQGSDILPLNAGLSMGDAEFGELPVRYLIGESDDYRDYAIVQDVGLEVDIRWSALEQAAYVSRLAIELDGEPLAAIVSPPIEGRAQLTDFNFAHPLLRRAVLPDDMPEDGDEDLSMGSPLEDEIWSLAREAAADRSTPDTPDDQLRIAVGTEQGALPPLDRDLILDIRDPDVRKAELEERTPRVNGLRALLSEMILGPARLVRDHLMQMTYIGPLRDIPTRSYRPQVTPDEARWAHGLAAWDLLYNDRRGDLMDEVNAWLSGEERLRTTYRLERVEFKEIPVPSAMHQMFERGLNDDDIGELQELYLSLATRTEIALRDFEKGILVAPGDVGVGISQMVPVIVASLRKQDGVLGIEQPELHVHPAIQVGMGDLFIKAATGDEDKLTSGKTLLIETHSEHIMLRLLRRVREQTEGEVPPGVLGLTPNDLSVIYVESSVEGVRFRPLRVSPDGDFVDRWPHGFFAERAEELF</sequence>
<dbReference type="SUPFAM" id="SSF52540">
    <property type="entry name" value="P-loop containing nucleoside triphosphate hydrolases"/>
    <property type="match status" value="2"/>
</dbReference>
<gene>
    <name evidence="3" type="ORF">SAMN04489858_10796</name>
</gene>
<evidence type="ECO:0000259" key="2">
    <source>
        <dbReference type="Pfam" id="PF13304"/>
    </source>
</evidence>
<dbReference type="STRING" id="364199.SAMN04489858_10796"/>
<feature type="domain" description="ATPase AAA-type core" evidence="2">
    <location>
        <begin position="379"/>
        <end position="495"/>
    </location>
</feature>
<organism evidence="3 4">
    <name type="scientific">Paracoccus homiensis</name>
    <dbReference type="NCBI Taxonomy" id="364199"/>
    <lineage>
        <taxon>Bacteria</taxon>
        <taxon>Pseudomonadati</taxon>
        <taxon>Pseudomonadota</taxon>
        <taxon>Alphaproteobacteria</taxon>
        <taxon>Rhodobacterales</taxon>
        <taxon>Paracoccaceae</taxon>
        <taxon>Paracoccus</taxon>
    </lineage>
</organism>
<dbReference type="OrthoDB" id="3322489at2"/>
<dbReference type="Pfam" id="PF13304">
    <property type="entry name" value="AAA_21"/>
    <property type="match status" value="1"/>
</dbReference>
<dbReference type="InterPro" id="IPR003959">
    <property type="entry name" value="ATPase_AAA_core"/>
</dbReference>
<dbReference type="GO" id="GO:0016887">
    <property type="term" value="F:ATP hydrolysis activity"/>
    <property type="evidence" value="ECO:0007669"/>
    <property type="project" value="InterPro"/>
</dbReference>
<accession>A0A1I0FXE1</accession>
<evidence type="ECO:0000259" key="1">
    <source>
        <dbReference type="Pfam" id="PF13175"/>
    </source>
</evidence>
<dbReference type="Pfam" id="PF13175">
    <property type="entry name" value="AAA_15"/>
    <property type="match status" value="1"/>
</dbReference>
<dbReference type="InterPro" id="IPR027417">
    <property type="entry name" value="P-loop_NTPase"/>
</dbReference>
<dbReference type="InterPro" id="IPR041685">
    <property type="entry name" value="AAA_GajA/Old/RecF-like"/>
</dbReference>
<keyword evidence="4" id="KW-1185">Reference proteome</keyword>
<evidence type="ECO:0000313" key="4">
    <source>
        <dbReference type="Proteomes" id="UP000199180"/>
    </source>
</evidence>
<dbReference type="GO" id="GO:0005524">
    <property type="term" value="F:ATP binding"/>
    <property type="evidence" value="ECO:0007669"/>
    <property type="project" value="InterPro"/>
</dbReference>
<dbReference type="AlphaFoldDB" id="A0A1I0FXE1"/>
<dbReference type="Proteomes" id="UP000199180">
    <property type="component" value="Unassembled WGS sequence"/>
</dbReference>
<evidence type="ECO:0000313" key="3">
    <source>
        <dbReference type="EMBL" id="SET62959.1"/>
    </source>
</evidence>
<dbReference type="InterPro" id="IPR051396">
    <property type="entry name" value="Bact_Antivir_Def_Nuclease"/>
</dbReference>
<feature type="domain" description="Endonuclease GajA/Old nuclease/RecF-like AAA" evidence="1">
    <location>
        <begin position="1"/>
        <end position="46"/>
    </location>
</feature>
<dbReference type="RefSeq" id="WP_090734954.1">
    <property type="nucleotide sequence ID" value="NZ_FOHO01000007.1"/>
</dbReference>
<dbReference type="Gene3D" id="3.40.50.300">
    <property type="entry name" value="P-loop containing nucleotide triphosphate hydrolases"/>
    <property type="match status" value="1"/>
</dbReference>
<dbReference type="PANTHER" id="PTHR43581">
    <property type="entry name" value="ATP/GTP PHOSPHATASE"/>
    <property type="match status" value="1"/>
</dbReference>
<dbReference type="EMBL" id="FOHO01000007">
    <property type="protein sequence ID" value="SET62959.1"/>
    <property type="molecule type" value="Genomic_DNA"/>
</dbReference>
<reference evidence="3 4" key="1">
    <citation type="submission" date="2016-10" db="EMBL/GenBank/DDBJ databases">
        <authorList>
            <person name="de Groot N.N."/>
        </authorList>
    </citation>
    <scope>NUCLEOTIDE SEQUENCE [LARGE SCALE GENOMIC DNA]</scope>
    <source>
        <strain evidence="3 4">DSM 17862</strain>
    </source>
</reference>
<dbReference type="PANTHER" id="PTHR43581:SF2">
    <property type="entry name" value="EXCINUCLEASE ATPASE SUBUNIT"/>
    <property type="match status" value="1"/>
</dbReference>
<proteinExistence type="predicted"/>
<name>A0A1I0FXE1_9RHOB</name>
<protein>
    <submittedName>
        <fullName evidence="3">AAA domain-containing protein</fullName>
    </submittedName>
</protein>